<gene>
    <name evidence="5" type="ORF">BJ998_007977</name>
</gene>
<evidence type="ECO:0000313" key="5">
    <source>
        <dbReference type="EMBL" id="MBB5896718.1"/>
    </source>
</evidence>
<sequence>PAASQVLPGWLAAAGRPAEGGGALTAQVESWLHRASRELDRGRTDLARQALGRALHLAAPENLRRPIVEAPPRLRRFLLQDQQLLRRHQWLDGALAVVSTTRPQGDTRPPALVEPLTDREYEVLCNMAALLSTDEIAHTMFVSVNTVKTHIRGILRKLSANRRNDAIRRARELGLLGTPGDGSPGAPP</sequence>
<evidence type="ECO:0000256" key="3">
    <source>
        <dbReference type="ARBA" id="ARBA00023163"/>
    </source>
</evidence>
<dbReference type="CDD" id="cd06170">
    <property type="entry name" value="LuxR_C_like"/>
    <property type="match status" value="1"/>
</dbReference>
<accession>A0A7W9KQS7</accession>
<dbReference type="AlphaFoldDB" id="A0A7W9KQS7"/>
<dbReference type="GO" id="GO:0006355">
    <property type="term" value="P:regulation of DNA-templated transcription"/>
    <property type="evidence" value="ECO:0007669"/>
    <property type="project" value="InterPro"/>
</dbReference>
<feature type="non-terminal residue" evidence="5">
    <location>
        <position position="1"/>
    </location>
</feature>
<evidence type="ECO:0000256" key="1">
    <source>
        <dbReference type="ARBA" id="ARBA00023015"/>
    </source>
</evidence>
<dbReference type="PANTHER" id="PTHR44688">
    <property type="entry name" value="DNA-BINDING TRANSCRIPTIONAL ACTIVATOR DEVR_DOSR"/>
    <property type="match status" value="1"/>
</dbReference>
<evidence type="ECO:0000259" key="4">
    <source>
        <dbReference type="PROSITE" id="PS50043"/>
    </source>
</evidence>
<protein>
    <submittedName>
        <fullName evidence="5">ATP/maltotriose-dependent transcriptional regulator MalT</fullName>
    </submittedName>
</protein>
<dbReference type="PANTHER" id="PTHR44688:SF16">
    <property type="entry name" value="DNA-BINDING TRANSCRIPTIONAL ACTIVATOR DEVR_DOSR"/>
    <property type="match status" value="1"/>
</dbReference>
<dbReference type="InterPro" id="IPR000792">
    <property type="entry name" value="Tscrpt_reg_LuxR_C"/>
</dbReference>
<dbReference type="PROSITE" id="PS50043">
    <property type="entry name" value="HTH_LUXR_2"/>
    <property type="match status" value="1"/>
</dbReference>
<feature type="domain" description="HTH luxR-type" evidence="4">
    <location>
        <begin position="109"/>
        <end position="174"/>
    </location>
</feature>
<dbReference type="Gene3D" id="1.10.10.10">
    <property type="entry name" value="Winged helix-like DNA-binding domain superfamily/Winged helix DNA-binding domain"/>
    <property type="match status" value="1"/>
</dbReference>
<name>A0A7W9KQS7_9PSEU</name>
<proteinExistence type="predicted"/>
<dbReference type="InterPro" id="IPR016032">
    <property type="entry name" value="Sig_transdc_resp-reg_C-effctor"/>
</dbReference>
<evidence type="ECO:0000256" key="2">
    <source>
        <dbReference type="ARBA" id="ARBA00023125"/>
    </source>
</evidence>
<dbReference type="SUPFAM" id="SSF46894">
    <property type="entry name" value="C-terminal effector domain of the bipartite response regulators"/>
    <property type="match status" value="1"/>
</dbReference>
<dbReference type="InterPro" id="IPR036388">
    <property type="entry name" value="WH-like_DNA-bd_sf"/>
</dbReference>
<dbReference type="RefSeq" id="WP_221339539.1">
    <property type="nucleotide sequence ID" value="NZ_JACHIR010000002.1"/>
</dbReference>
<comment type="caution">
    <text evidence="5">The sequence shown here is derived from an EMBL/GenBank/DDBJ whole genome shotgun (WGS) entry which is preliminary data.</text>
</comment>
<dbReference type="PRINTS" id="PR00038">
    <property type="entry name" value="HTHLUXR"/>
</dbReference>
<dbReference type="Pfam" id="PF00196">
    <property type="entry name" value="GerE"/>
    <property type="match status" value="1"/>
</dbReference>
<dbReference type="GO" id="GO:0003677">
    <property type="term" value="F:DNA binding"/>
    <property type="evidence" value="ECO:0007669"/>
    <property type="project" value="UniProtKB-KW"/>
</dbReference>
<dbReference type="EMBL" id="JACHIR010000002">
    <property type="protein sequence ID" value="MBB5896718.1"/>
    <property type="molecule type" value="Genomic_DNA"/>
</dbReference>
<keyword evidence="6" id="KW-1185">Reference proteome</keyword>
<keyword evidence="3" id="KW-0804">Transcription</keyword>
<dbReference type="Proteomes" id="UP000585638">
    <property type="component" value="Unassembled WGS sequence"/>
</dbReference>
<keyword evidence="2" id="KW-0238">DNA-binding</keyword>
<dbReference type="SMART" id="SM00421">
    <property type="entry name" value="HTH_LUXR"/>
    <property type="match status" value="1"/>
</dbReference>
<keyword evidence="1" id="KW-0805">Transcription regulation</keyword>
<reference evidence="5 6" key="1">
    <citation type="submission" date="2020-08" db="EMBL/GenBank/DDBJ databases">
        <title>Sequencing the genomes of 1000 actinobacteria strains.</title>
        <authorList>
            <person name="Klenk H.-P."/>
        </authorList>
    </citation>
    <scope>NUCLEOTIDE SEQUENCE [LARGE SCALE GENOMIC DNA]</scope>
    <source>
        <strain evidence="5 6">DSM 43851</strain>
    </source>
</reference>
<evidence type="ECO:0000313" key="6">
    <source>
        <dbReference type="Proteomes" id="UP000585638"/>
    </source>
</evidence>
<organism evidence="5 6">
    <name type="scientific">Kutzneria kofuensis</name>
    <dbReference type="NCBI Taxonomy" id="103725"/>
    <lineage>
        <taxon>Bacteria</taxon>
        <taxon>Bacillati</taxon>
        <taxon>Actinomycetota</taxon>
        <taxon>Actinomycetes</taxon>
        <taxon>Pseudonocardiales</taxon>
        <taxon>Pseudonocardiaceae</taxon>
        <taxon>Kutzneria</taxon>
    </lineage>
</organism>